<evidence type="ECO:0000256" key="1">
    <source>
        <dbReference type="ARBA" id="ARBA00004141"/>
    </source>
</evidence>
<keyword evidence="3 6" id="KW-1133">Transmembrane helix</keyword>
<feature type="compositionally biased region" description="Polar residues" evidence="5">
    <location>
        <begin position="600"/>
        <end position="609"/>
    </location>
</feature>
<dbReference type="Pfam" id="PF11710">
    <property type="entry name" value="Git3"/>
    <property type="match status" value="1"/>
</dbReference>
<dbReference type="SUPFAM" id="SSF81321">
    <property type="entry name" value="Family A G protein-coupled receptor-like"/>
    <property type="match status" value="1"/>
</dbReference>
<feature type="region of interest" description="Disordered" evidence="5">
    <location>
        <begin position="449"/>
        <end position="476"/>
    </location>
</feature>
<accession>A0A1E4TZP3</accession>
<protein>
    <recommendedName>
        <fullName evidence="11">G-protein coupled receptors family 1 profile domain-containing protein</fullName>
    </recommendedName>
</protein>
<dbReference type="OrthoDB" id="5368598at2759"/>
<evidence type="ECO:0000256" key="6">
    <source>
        <dbReference type="SAM" id="Phobius"/>
    </source>
</evidence>
<feature type="compositionally biased region" description="Low complexity" evidence="5">
    <location>
        <begin position="720"/>
        <end position="729"/>
    </location>
</feature>
<evidence type="ECO:0000259" key="8">
    <source>
        <dbReference type="Pfam" id="PF11970"/>
    </source>
</evidence>
<evidence type="ECO:0000313" key="10">
    <source>
        <dbReference type="Proteomes" id="UP000094236"/>
    </source>
</evidence>
<evidence type="ECO:0008006" key="11">
    <source>
        <dbReference type="Google" id="ProtNLM"/>
    </source>
</evidence>
<sequence>MMSPSSQGNPWAEYSMILMTKRDYQEDRRFDESQSHILRVCSISASCISILSGLVGFYMFGAIDHKKRAFRHQLIVFLIFFDFIKAVVFLIYPARAESKYFSYYNQNFCNFVGFFTSFSIEGADIAILSFAIHTGLLIFKPNFKVKIGNNVEGGLFRYRYLVYLISFLTPVLLASLAYIDGKGYEDLTIWCYLTHSPIWYRLVLSWVPRYLIIVVIVTIYCAIYFYVMQQYKSVGGTFSSIHIESENDQNDDEKNKFWKKFNKTCKTLKNAIFFADINFESDDEKIDIVPTNDDLSTTTRKAGALQKNIHRATYQQFQVRRAQIQKQMKSIFIYPISYIFLWSFPFILQCVEFHDPSNKVLWLNAVAAFFYPFNCTIDTLVFLYRERPWTITTSRIDTDPNEDYHYSKWSKSLQKLPLYELPTKESNRKKFINEEIENYRRKEERLAQQQQLQSQCTPSHSINQQQEQSNINPHDFSSILAGGDDLDFVRKPSLNSFKFNNNNINSNNVVTPRDNSYRTAFYGTPQSSAIKPLEFMDVSMSDGRRRKSSKLSWITGFTTGSEEKRSSTNTDVTTNNNIWDSRKKSIQSDLSSKSEKNSIKDGSSTNKDNTGIAEKQETVFLKNFAFQEPMHKALSDINEASPASPHDPHDPVSPTNPKIPNELQGDSDIESNGNNLETKQEINANYSPNFRRTSGVSGSSISTSHFGKSLSLALGLNTGSQSSSSNRRSSLFDMNHDNTNPNTNEKSSNGGHGHGFGYHSTKRQSHANSIHDPFVEEDSQEEEEDIMDILRKGPPRV</sequence>
<keyword evidence="2 6" id="KW-0812">Transmembrane</keyword>
<dbReference type="Gene3D" id="1.20.1070.10">
    <property type="entry name" value="Rhodopsin 7-helix transmembrane proteins"/>
    <property type="match status" value="1"/>
</dbReference>
<dbReference type="Proteomes" id="UP000094236">
    <property type="component" value="Unassembled WGS sequence"/>
</dbReference>
<evidence type="ECO:0000259" key="7">
    <source>
        <dbReference type="Pfam" id="PF11710"/>
    </source>
</evidence>
<evidence type="ECO:0000256" key="4">
    <source>
        <dbReference type="ARBA" id="ARBA00023136"/>
    </source>
</evidence>
<feature type="transmembrane region" description="Helical" evidence="6">
    <location>
        <begin position="331"/>
        <end position="348"/>
    </location>
</feature>
<feature type="domain" description="G protein-coupled receptor GPR1/2/3 C-terminal" evidence="8">
    <location>
        <begin position="320"/>
        <end position="390"/>
    </location>
</feature>
<feature type="transmembrane region" description="Helical" evidence="6">
    <location>
        <begin position="114"/>
        <end position="139"/>
    </location>
</feature>
<feature type="transmembrane region" description="Helical" evidence="6">
    <location>
        <begin position="74"/>
        <end position="94"/>
    </location>
</feature>
<evidence type="ECO:0000256" key="3">
    <source>
        <dbReference type="ARBA" id="ARBA00022989"/>
    </source>
</evidence>
<dbReference type="GO" id="GO:0005886">
    <property type="term" value="C:plasma membrane"/>
    <property type="evidence" value="ECO:0007669"/>
    <property type="project" value="TreeGrafter"/>
</dbReference>
<evidence type="ECO:0000256" key="5">
    <source>
        <dbReference type="SAM" id="MobiDB-lite"/>
    </source>
</evidence>
<evidence type="ECO:0000313" key="9">
    <source>
        <dbReference type="EMBL" id="ODV97243.1"/>
    </source>
</evidence>
<feature type="transmembrane region" description="Helical" evidence="6">
    <location>
        <begin position="160"/>
        <end position="179"/>
    </location>
</feature>
<dbReference type="GO" id="GO:0007189">
    <property type="term" value="P:adenylate cyclase-activating G protein-coupled receptor signaling pathway"/>
    <property type="evidence" value="ECO:0007669"/>
    <property type="project" value="TreeGrafter"/>
</dbReference>
<proteinExistence type="predicted"/>
<feature type="compositionally biased region" description="Low complexity" evidence="5">
    <location>
        <begin position="449"/>
        <end position="472"/>
    </location>
</feature>
<organism evidence="9 10">
    <name type="scientific">Pachysolen tannophilus NRRL Y-2460</name>
    <dbReference type="NCBI Taxonomy" id="669874"/>
    <lineage>
        <taxon>Eukaryota</taxon>
        <taxon>Fungi</taxon>
        <taxon>Dikarya</taxon>
        <taxon>Ascomycota</taxon>
        <taxon>Saccharomycotina</taxon>
        <taxon>Pichiomycetes</taxon>
        <taxon>Pachysolenaceae</taxon>
        <taxon>Pachysolen</taxon>
    </lineage>
</organism>
<feature type="compositionally biased region" description="Low complexity" evidence="5">
    <location>
        <begin position="568"/>
        <end position="577"/>
    </location>
</feature>
<feature type="compositionally biased region" description="Low complexity" evidence="5">
    <location>
        <begin position="694"/>
        <end position="703"/>
    </location>
</feature>
<comment type="subcellular location">
    <subcellularLocation>
        <location evidence="1">Membrane</location>
        <topology evidence="1">Multi-pass membrane protein</topology>
    </subcellularLocation>
</comment>
<reference evidence="10" key="1">
    <citation type="submission" date="2016-05" db="EMBL/GenBank/DDBJ databases">
        <title>Comparative genomics of biotechnologically important yeasts.</title>
        <authorList>
            <consortium name="DOE Joint Genome Institute"/>
            <person name="Riley R."/>
            <person name="Haridas S."/>
            <person name="Wolfe K.H."/>
            <person name="Lopes M.R."/>
            <person name="Hittinger C.T."/>
            <person name="Goker M."/>
            <person name="Salamov A."/>
            <person name="Wisecaver J."/>
            <person name="Long T.M."/>
            <person name="Aerts A.L."/>
            <person name="Barry K."/>
            <person name="Choi C."/>
            <person name="Clum A."/>
            <person name="Coughlan A.Y."/>
            <person name="Deshpande S."/>
            <person name="Douglass A.P."/>
            <person name="Hanson S.J."/>
            <person name="Klenk H.-P."/>
            <person name="Labutti K."/>
            <person name="Lapidus A."/>
            <person name="Lindquist E."/>
            <person name="Lipzen A."/>
            <person name="Meier-Kolthoff J.P."/>
            <person name="Ohm R.A."/>
            <person name="Otillar R.P."/>
            <person name="Pangilinan J."/>
            <person name="Peng Y."/>
            <person name="Rokas A."/>
            <person name="Rosa C.A."/>
            <person name="Scheuner C."/>
            <person name="Sibirny A.A."/>
            <person name="Slot J.C."/>
            <person name="Stielow J.B."/>
            <person name="Sun H."/>
            <person name="Kurtzman C.P."/>
            <person name="Blackwell M."/>
            <person name="Grigoriev I.V."/>
            <person name="Jeffries T.W."/>
        </authorList>
    </citation>
    <scope>NUCLEOTIDE SEQUENCE [LARGE SCALE GENOMIC DNA]</scope>
    <source>
        <strain evidence="10">NRRL Y-2460</strain>
    </source>
</reference>
<dbReference type="AlphaFoldDB" id="A0A1E4TZP3"/>
<keyword evidence="4 6" id="KW-0472">Membrane</keyword>
<keyword evidence="10" id="KW-1185">Reference proteome</keyword>
<dbReference type="EMBL" id="KV454012">
    <property type="protein sequence ID" value="ODV97243.1"/>
    <property type="molecule type" value="Genomic_DNA"/>
</dbReference>
<feature type="region of interest" description="Disordered" evidence="5">
    <location>
        <begin position="684"/>
        <end position="703"/>
    </location>
</feature>
<dbReference type="Pfam" id="PF11970">
    <property type="entry name" value="GPR_Gpa2_C"/>
    <property type="match status" value="1"/>
</dbReference>
<dbReference type="GO" id="GO:0004930">
    <property type="term" value="F:G protein-coupled receptor activity"/>
    <property type="evidence" value="ECO:0007669"/>
    <property type="project" value="TreeGrafter"/>
</dbReference>
<dbReference type="STRING" id="669874.A0A1E4TZP3"/>
<dbReference type="InterPro" id="IPR022596">
    <property type="entry name" value="GPR1/2/3_C"/>
</dbReference>
<feature type="compositionally biased region" description="Acidic residues" evidence="5">
    <location>
        <begin position="775"/>
        <end position="787"/>
    </location>
</feature>
<dbReference type="PANTHER" id="PTHR23112">
    <property type="entry name" value="G PROTEIN-COUPLED RECEPTOR 157-RELATED"/>
    <property type="match status" value="1"/>
</dbReference>
<dbReference type="InterPro" id="IPR023041">
    <property type="entry name" value="Glucose_rcpt_Git3-like_N"/>
</dbReference>
<feature type="transmembrane region" description="Helical" evidence="6">
    <location>
        <begin position="360"/>
        <end position="384"/>
    </location>
</feature>
<feature type="transmembrane region" description="Helical" evidence="6">
    <location>
        <begin position="37"/>
        <end position="62"/>
    </location>
</feature>
<gene>
    <name evidence="9" type="ORF">PACTADRAFT_48987</name>
</gene>
<feature type="transmembrane region" description="Helical" evidence="6">
    <location>
        <begin position="207"/>
        <end position="227"/>
    </location>
</feature>
<dbReference type="PANTHER" id="PTHR23112:SF37">
    <property type="entry name" value="G PROTEIN-COUPLED RECEPTOR GPR1"/>
    <property type="match status" value="1"/>
</dbReference>
<feature type="compositionally biased region" description="Polar residues" evidence="5">
    <location>
        <begin position="737"/>
        <end position="749"/>
    </location>
</feature>
<feature type="domain" description="Glucose receptor Git3-like N-terminal" evidence="7">
    <location>
        <begin position="38"/>
        <end position="233"/>
    </location>
</feature>
<feature type="region of interest" description="Disordered" evidence="5">
    <location>
        <begin position="560"/>
        <end position="612"/>
    </location>
</feature>
<feature type="region of interest" description="Disordered" evidence="5">
    <location>
        <begin position="717"/>
        <end position="797"/>
    </location>
</feature>
<evidence type="ECO:0000256" key="2">
    <source>
        <dbReference type="ARBA" id="ARBA00022692"/>
    </source>
</evidence>
<name>A0A1E4TZP3_PACTA</name>
<feature type="region of interest" description="Disordered" evidence="5">
    <location>
        <begin position="638"/>
        <end position="674"/>
    </location>
</feature>